<dbReference type="InterPro" id="IPR023090">
    <property type="entry name" value="UPF0702_alpha/beta_dom_sf"/>
</dbReference>
<comment type="caution">
    <text evidence="9">The sequence shown here is derived from an EMBL/GenBank/DDBJ whole genome shotgun (WGS) entry which is preliminary data.</text>
</comment>
<evidence type="ECO:0000256" key="5">
    <source>
        <dbReference type="ARBA" id="ARBA00022989"/>
    </source>
</evidence>
<feature type="domain" description="YetF C-terminal" evidence="8">
    <location>
        <begin position="81"/>
        <end position="205"/>
    </location>
</feature>
<evidence type="ECO:0000313" key="9">
    <source>
        <dbReference type="EMBL" id="HIQ65335.1"/>
    </source>
</evidence>
<dbReference type="Gene3D" id="3.30.240.20">
    <property type="entry name" value="bsu07140 like domains"/>
    <property type="match status" value="2"/>
</dbReference>
<evidence type="ECO:0000256" key="2">
    <source>
        <dbReference type="ARBA" id="ARBA00006448"/>
    </source>
</evidence>
<proteinExistence type="inferred from homology"/>
<dbReference type="InterPro" id="IPR007353">
    <property type="entry name" value="DUF421"/>
</dbReference>
<keyword evidence="3" id="KW-1003">Cell membrane</keyword>
<comment type="subcellular location">
    <subcellularLocation>
        <location evidence="1">Cell membrane</location>
        <topology evidence="1">Multi-pass membrane protein</topology>
    </subcellularLocation>
</comment>
<feature type="transmembrane region" description="Helical" evidence="7">
    <location>
        <begin position="6"/>
        <end position="23"/>
    </location>
</feature>
<dbReference type="Pfam" id="PF04239">
    <property type="entry name" value="DUF421"/>
    <property type="match status" value="1"/>
</dbReference>
<dbReference type="Proteomes" id="UP000886725">
    <property type="component" value="Unassembled WGS sequence"/>
</dbReference>
<name>A0A9D0Z0M5_9FIRM</name>
<evidence type="ECO:0000259" key="8">
    <source>
        <dbReference type="Pfam" id="PF04239"/>
    </source>
</evidence>
<evidence type="ECO:0000256" key="4">
    <source>
        <dbReference type="ARBA" id="ARBA00022692"/>
    </source>
</evidence>
<reference evidence="9" key="2">
    <citation type="journal article" date="2021" name="PeerJ">
        <title>Extensive microbial diversity within the chicken gut microbiome revealed by metagenomics and culture.</title>
        <authorList>
            <person name="Gilroy R."/>
            <person name="Ravi A."/>
            <person name="Getino M."/>
            <person name="Pursley I."/>
            <person name="Horton D.L."/>
            <person name="Alikhan N.F."/>
            <person name="Baker D."/>
            <person name="Gharbi K."/>
            <person name="Hall N."/>
            <person name="Watson M."/>
            <person name="Adriaenssens E.M."/>
            <person name="Foster-Nyarko E."/>
            <person name="Jarju S."/>
            <person name="Secka A."/>
            <person name="Antonio M."/>
            <person name="Oren A."/>
            <person name="Chaudhuri R.R."/>
            <person name="La Ragione R."/>
            <person name="Hildebrand F."/>
            <person name="Pallen M.J."/>
        </authorList>
    </citation>
    <scope>NUCLEOTIDE SEQUENCE</scope>
    <source>
        <strain evidence="9">CHK165-10780</strain>
    </source>
</reference>
<evidence type="ECO:0000256" key="7">
    <source>
        <dbReference type="SAM" id="Phobius"/>
    </source>
</evidence>
<dbReference type="AlphaFoldDB" id="A0A9D0Z0M5"/>
<sequence length="226" mass="25564">MSYLYVVIRSVISAVVLFLLTKWMGQKQISQLNMFDYTVGITIGSIAADMAINTQENDWIFVIAMAVYAAIAVFVSVITTKSLKARSVLSGKPLLLIEDGQWLRENMMLAKLDIDDVLQEARIAGYFDVGEINYAILESNGHLSFLPKQPIIKQTESQQLNFNVVVDGQYVEENLKALNKSTRWLSNKLKKQGYTDLKAVYLATLNQKNELSVYSTKEKSKVKFFE</sequence>
<reference evidence="9" key="1">
    <citation type="submission" date="2020-10" db="EMBL/GenBank/DDBJ databases">
        <authorList>
            <person name="Gilroy R."/>
        </authorList>
    </citation>
    <scope>NUCLEOTIDE SEQUENCE</scope>
    <source>
        <strain evidence="9">CHK165-10780</strain>
    </source>
</reference>
<dbReference type="GO" id="GO:0005886">
    <property type="term" value="C:plasma membrane"/>
    <property type="evidence" value="ECO:0007669"/>
    <property type="project" value="UniProtKB-SubCell"/>
</dbReference>
<protein>
    <submittedName>
        <fullName evidence="9">DUF421 domain-containing protein</fullName>
    </submittedName>
</protein>
<evidence type="ECO:0000256" key="3">
    <source>
        <dbReference type="ARBA" id="ARBA00022475"/>
    </source>
</evidence>
<accession>A0A9D0Z0M5</accession>
<keyword evidence="6 7" id="KW-0472">Membrane</keyword>
<evidence type="ECO:0000313" key="10">
    <source>
        <dbReference type="Proteomes" id="UP000886725"/>
    </source>
</evidence>
<evidence type="ECO:0000256" key="1">
    <source>
        <dbReference type="ARBA" id="ARBA00004651"/>
    </source>
</evidence>
<gene>
    <name evidence="9" type="ORF">IAC85_06315</name>
</gene>
<organism evidence="9 10">
    <name type="scientific">Candidatus Faecenecus gallistercoris</name>
    <dbReference type="NCBI Taxonomy" id="2840793"/>
    <lineage>
        <taxon>Bacteria</taxon>
        <taxon>Bacillati</taxon>
        <taxon>Bacillota</taxon>
        <taxon>Bacillota incertae sedis</taxon>
        <taxon>Candidatus Faecenecus</taxon>
    </lineage>
</organism>
<evidence type="ECO:0000256" key="6">
    <source>
        <dbReference type="ARBA" id="ARBA00023136"/>
    </source>
</evidence>
<dbReference type="PANTHER" id="PTHR34582:SF6">
    <property type="entry name" value="UPF0702 TRANSMEMBRANE PROTEIN YCAP"/>
    <property type="match status" value="1"/>
</dbReference>
<comment type="similarity">
    <text evidence="2">Belongs to the UPF0702 family.</text>
</comment>
<dbReference type="EMBL" id="DVFU01000122">
    <property type="protein sequence ID" value="HIQ65335.1"/>
    <property type="molecule type" value="Genomic_DNA"/>
</dbReference>
<feature type="transmembrane region" description="Helical" evidence="7">
    <location>
        <begin position="59"/>
        <end position="78"/>
    </location>
</feature>
<keyword evidence="4 7" id="KW-0812">Transmembrane</keyword>
<keyword evidence="5 7" id="KW-1133">Transmembrane helix</keyword>
<dbReference type="PANTHER" id="PTHR34582">
    <property type="entry name" value="UPF0702 TRANSMEMBRANE PROTEIN YCAP"/>
    <property type="match status" value="1"/>
</dbReference>